<accession>A0A8T9CBJ1</accession>
<dbReference type="InterPro" id="IPR001509">
    <property type="entry name" value="Epimerase_deHydtase"/>
</dbReference>
<dbReference type="AlphaFoldDB" id="A0A8T9CBJ1"/>
<comment type="caution">
    <text evidence="2">The sequence shown here is derived from an EMBL/GenBank/DDBJ whole genome shotgun (WGS) entry which is preliminary data.</text>
</comment>
<dbReference type="GO" id="GO:0005737">
    <property type="term" value="C:cytoplasm"/>
    <property type="evidence" value="ECO:0007669"/>
    <property type="project" value="TreeGrafter"/>
</dbReference>
<dbReference type="EMBL" id="QGMK01000415">
    <property type="protein sequence ID" value="TVY81847.1"/>
    <property type="molecule type" value="Genomic_DNA"/>
</dbReference>
<sequence length="349" mass="37375">MISTKILLTGATGYIGGSILTQLLESEHGFSASNIFVLVRGEDKAKALATKGVNPILFNSLDDFEVIKKAASEHDVIIHTASGFHTESAKALIIGLGERNIATGKAVHYFHTSGTSNLGDQPISGTYHESRTFSDKENIYTYLKAREALQPYPQRTTDIAVVETGLSAGVPTTIIMSPTIYGLGSGDFNRLSIQGPIAMRAAIRMGQAMVIGEGKGIWDYVHVQDLVKLYELLLTKVINGEAVPTGEAGILFSGTGRFSWAEMARGIASALVKVGAIENSEVKSVSIVEAAESLLGDPAATLLAELGLASNSRTSSDIAHELGWREEKTEEDFKKSFSEEAKLVVETLK</sequence>
<evidence type="ECO:0000259" key="1">
    <source>
        <dbReference type="Pfam" id="PF01370"/>
    </source>
</evidence>
<dbReference type="PANTHER" id="PTHR48079:SF6">
    <property type="entry name" value="NAD(P)-BINDING DOMAIN-CONTAINING PROTEIN-RELATED"/>
    <property type="match status" value="1"/>
</dbReference>
<gene>
    <name evidence="2" type="primary">YLL056C_0</name>
    <name evidence="2" type="ORF">LSUE1_G002374</name>
</gene>
<keyword evidence="3" id="KW-1185">Reference proteome</keyword>
<dbReference type="OrthoDB" id="10262413at2759"/>
<dbReference type="SUPFAM" id="SSF51735">
    <property type="entry name" value="NAD(P)-binding Rossmann-fold domains"/>
    <property type="match status" value="1"/>
</dbReference>
<dbReference type="InterPro" id="IPR051783">
    <property type="entry name" value="NAD(P)-dependent_oxidoreduct"/>
</dbReference>
<dbReference type="Gene3D" id="3.40.50.720">
    <property type="entry name" value="NAD(P)-binding Rossmann-like Domain"/>
    <property type="match status" value="1"/>
</dbReference>
<evidence type="ECO:0000313" key="2">
    <source>
        <dbReference type="EMBL" id="TVY81847.1"/>
    </source>
</evidence>
<dbReference type="Proteomes" id="UP000469558">
    <property type="component" value="Unassembled WGS sequence"/>
</dbReference>
<dbReference type="PANTHER" id="PTHR48079">
    <property type="entry name" value="PROTEIN YEEZ"/>
    <property type="match status" value="1"/>
</dbReference>
<reference evidence="2 3" key="1">
    <citation type="submission" date="2018-05" db="EMBL/GenBank/DDBJ databases">
        <title>Genome sequencing and assembly of the regulated plant pathogen Lachnellula willkommii and related sister species for the development of diagnostic species identification markers.</title>
        <authorList>
            <person name="Giroux E."/>
            <person name="Bilodeau G."/>
        </authorList>
    </citation>
    <scope>NUCLEOTIDE SEQUENCE [LARGE SCALE GENOMIC DNA]</scope>
    <source>
        <strain evidence="2 3">CBS 268.59</strain>
    </source>
</reference>
<feature type="domain" description="NAD-dependent epimerase/dehydratase" evidence="1">
    <location>
        <begin position="6"/>
        <end position="240"/>
    </location>
</feature>
<name>A0A8T9CBJ1_9HELO</name>
<evidence type="ECO:0000313" key="3">
    <source>
        <dbReference type="Proteomes" id="UP000469558"/>
    </source>
</evidence>
<proteinExistence type="predicted"/>
<protein>
    <recommendedName>
        <fullName evidence="1">NAD-dependent epimerase/dehydratase domain-containing protein</fullName>
    </recommendedName>
</protein>
<dbReference type="InterPro" id="IPR036291">
    <property type="entry name" value="NAD(P)-bd_dom_sf"/>
</dbReference>
<dbReference type="GO" id="GO:0004029">
    <property type="term" value="F:aldehyde dehydrogenase (NAD+) activity"/>
    <property type="evidence" value="ECO:0007669"/>
    <property type="project" value="TreeGrafter"/>
</dbReference>
<organism evidence="2 3">
    <name type="scientific">Lachnellula suecica</name>
    <dbReference type="NCBI Taxonomy" id="602035"/>
    <lineage>
        <taxon>Eukaryota</taxon>
        <taxon>Fungi</taxon>
        <taxon>Dikarya</taxon>
        <taxon>Ascomycota</taxon>
        <taxon>Pezizomycotina</taxon>
        <taxon>Leotiomycetes</taxon>
        <taxon>Helotiales</taxon>
        <taxon>Lachnaceae</taxon>
        <taxon>Lachnellula</taxon>
    </lineage>
</organism>
<dbReference type="Pfam" id="PF01370">
    <property type="entry name" value="Epimerase"/>
    <property type="match status" value="1"/>
</dbReference>